<evidence type="ECO:0000313" key="3">
    <source>
        <dbReference type="EMBL" id="EFW29304.1"/>
    </source>
</evidence>
<gene>
    <name evidence="3" type="ORF">HMPREF9555_01524</name>
</gene>
<accession>E7N3E8</accession>
<proteinExistence type="predicted"/>
<evidence type="ECO:0000256" key="2">
    <source>
        <dbReference type="ARBA" id="ARBA00022630"/>
    </source>
</evidence>
<evidence type="ECO:0000313" key="4">
    <source>
        <dbReference type="Proteomes" id="UP000004633"/>
    </source>
</evidence>
<sequence length="239" mass="27212">MFSYYNTLGKRGMCFYARRVRSPIDVSVTIKKNIYVYEQEEKMFQRIDRPGFYYGFPVLLMTTKDQETGEDALTPLSSSWVLDQTIVIGIGAGNKGFCNIEAGADMVFNLPGANLYENVKRIERLTGLRKLSEVKKNLGYTYCADKFGVGGFTKLPGETVAAVRIPECPFHIEATVESITRKDWFAIVVCHITAIFADEKLLTADGRIDTVRWQPLIYKLKEYTTTGVRLELNFGFREY</sequence>
<dbReference type="InterPro" id="IPR052174">
    <property type="entry name" value="Flavoredoxin"/>
</dbReference>
<reference evidence="3 4" key="1">
    <citation type="submission" date="2010-08" db="EMBL/GenBank/DDBJ databases">
        <authorList>
            <person name="Weinstock G."/>
            <person name="Sodergren E."/>
            <person name="Clifton S."/>
            <person name="Fulton L."/>
            <person name="Fulton B."/>
            <person name="Courtney L."/>
            <person name="Fronick C."/>
            <person name="Harrison M."/>
            <person name="Strong C."/>
            <person name="Farmer C."/>
            <person name="Delahaunty K."/>
            <person name="Markovic C."/>
            <person name="Hall O."/>
            <person name="Minx P."/>
            <person name="Tomlinson C."/>
            <person name="Mitreva M."/>
            <person name="Hou S."/>
            <person name="Chen J."/>
            <person name="Wollam A."/>
            <person name="Pepin K.H."/>
            <person name="Johnson M."/>
            <person name="Bhonagiri V."/>
            <person name="Zhang X."/>
            <person name="Suruliraj S."/>
            <person name="Warren W."/>
            <person name="Chinwalla A."/>
            <person name="Mardis E.R."/>
            <person name="Wilson R.K."/>
        </authorList>
    </citation>
    <scope>NUCLEOTIDE SEQUENCE [LARGE SCALE GENOMIC DNA]</scope>
    <source>
        <strain evidence="3 4">F0399</strain>
    </source>
</reference>
<dbReference type="Gene3D" id="2.30.110.10">
    <property type="entry name" value="Electron Transport, Fmn-binding Protein, Chain A"/>
    <property type="match status" value="1"/>
</dbReference>
<dbReference type="STRING" id="749551.HMPREF9555_01524"/>
<protein>
    <recommendedName>
        <fullName evidence="5">Flavin reductase like domain-containing protein</fullName>
    </recommendedName>
</protein>
<name>E7N3E8_9FIRM</name>
<evidence type="ECO:0008006" key="5">
    <source>
        <dbReference type="Google" id="ProtNLM"/>
    </source>
</evidence>
<dbReference type="PANTHER" id="PTHR43567:SF1">
    <property type="entry name" value="FLAVOREDOXIN"/>
    <property type="match status" value="1"/>
</dbReference>
<dbReference type="HOGENOM" id="CLU_075333_1_1_9"/>
<comment type="caution">
    <text evidence="3">The sequence shown here is derived from an EMBL/GenBank/DDBJ whole genome shotgun (WGS) entry which is preliminary data.</text>
</comment>
<dbReference type="PANTHER" id="PTHR43567">
    <property type="entry name" value="FLAVOREDOXIN-RELATED-RELATED"/>
    <property type="match status" value="1"/>
</dbReference>
<evidence type="ECO:0000256" key="1">
    <source>
        <dbReference type="ARBA" id="ARBA00001917"/>
    </source>
</evidence>
<dbReference type="Proteomes" id="UP000004633">
    <property type="component" value="Unassembled WGS sequence"/>
</dbReference>
<dbReference type="EMBL" id="AECV01000031">
    <property type="protein sequence ID" value="EFW29304.1"/>
    <property type="molecule type" value="Genomic_DNA"/>
</dbReference>
<dbReference type="InterPro" id="IPR012349">
    <property type="entry name" value="Split_barrel_FMN-bd"/>
</dbReference>
<comment type="cofactor">
    <cofactor evidence="1">
        <name>FMN</name>
        <dbReference type="ChEBI" id="CHEBI:58210"/>
    </cofactor>
</comment>
<dbReference type="AlphaFoldDB" id="E7N3E8"/>
<keyword evidence="2" id="KW-0285">Flavoprotein</keyword>
<keyword evidence="4" id="KW-1185">Reference proteome</keyword>
<organism evidence="3 4">
    <name type="scientific">Selenomonas artemidis F0399</name>
    <dbReference type="NCBI Taxonomy" id="749551"/>
    <lineage>
        <taxon>Bacteria</taxon>
        <taxon>Bacillati</taxon>
        <taxon>Bacillota</taxon>
        <taxon>Negativicutes</taxon>
        <taxon>Selenomonadales</taxon>
        <taxon>Selenomonadaceae</taxon>
        <taxon>Selenomonas</taxon>
    </lineage>
</organism>
<dbReference type="SUPFAM" id="SSF50475">
    <property type="entry name" value="FMN-binding split barrel"/>
    <property type="match status" value="1"/>
</dbReference>